<evidence type="ECO:0000256" key="3">
    <source>
        <dbReference type="PIRNR" id="PIRNR002070"/>
    </source>
</evidence>
<dbReference type="Proteomes" id="UP000242219">
    <property type="component" value="Unassembled WGS sequence"/>
</dbReference>
<organism evidence="5 6">
    <name type="scientific">Candidatus Brocadia sapporoensis</name>
    <dbReference type="NCBI Taxonomy" id="392547"/>
    <lineage>
        <taxon>Bacteria</taxon>
        <taxon>Pseudomonadati</taxon>
        <taxon>Planctomycetota</taxon>
        <taxon>Candidatus Brocadiia</taxon>
        <taxon>Candidatus Brocadiales</taxon>
        <taxon>Candidatus Brocadiaceae</taxon>
        <taxon>Candidatus Brocadia</taxon>
    </lineage>
</organism>
<protein>
    <recommendedName>
        <fullName evidence="2 3">Single-stranded DNA-binding protein</fullName>
        <shortName evidence="2">SSB</shortName>
    </recommendedName>
</protein>
<keyword evidence="6" id="KW-1185">Reference proteome</keyword>
<dbReference type="GO" id="GO:0009295">
    <property type="term" value="C:nucleoid"/>
    <property type="evidence" value="ECO:0007669"/>
    <property type="project" value="TreeGrafter"/>
</dbReference>
<dbReference type="InterPro" id="IPR000424">
    <property type="entry name" value="Primosome_PriB/ssb"/>
</dbReference>
<dbReference type="InterPro" id="IPR012340">
    <property type="entry name" value="NA-bd_OB-fold"/>
</dbReference>
<dbReference type="EMBL" id="MJUW02000081">
    <property type="protein sequence ID" value="OQD45616.1"/>
    <property type="molecule type" value="Genomic_DNA"/>
</dbReference>
<feature type="region of interest" description="Disordered" evidence="4">
    <location>
        <begin position="118"/>
        <end position="137"/>
    </location>
</feature>
<feature type="compositionally biased region" description="Basic and acidic residues" evidence="4">
    <location>
        <begin position="123"/>
        <end position="137"/>
    </location>
</feature>
<proteinExistence type="inferred from homology"/>
<dbReference type="AlphaFoldDB" id="A0A1V6LZU5"/>
<dbReference type="SUPFAM" id="SSF50249">
    <property type="entry name" value="Nucleic acid-binding proteins"/>
    <property type="match status" value="1"/>
</dbReference>
<accession>A0A1V6LZU5</accession>
<dbReference type="PANTHER" id="PTHR10302:SF27">
    <property type="entry name" value="SINGLE-STRANDED DNA-BINDING PROTEIN"/>
    <property type="match status" value="1"/>
</dbReference>
<gene>
    <name evidence="5" type="ORF">BIY37_07490</name>
</gene>
<dbReference type="RefSeq" id="WP_070067199.1">
    <property type="nucleotide sequence ID" value="NZ_MJUW02000081.1"/>
</dbReference>
<dbReference type="CDD" id="cd04496">
    <property type="entry name" value="SSB_OBF"/>
    <property type="match status" value="1"/>
</dbReference>
<evidence type="ECO:0000256" key="1">
    <source>
        <dbReference type="ARBA" id="ARBA00023125"/>
    </source>
</evidence>
<reference evidence="5 6" key="1">
    <citation type="journal article" date="2016" name="Genome Announc.">
        <title>Draft Genome Sequence of the Anaerobic Ammonium-Oxidizing Bacterium 'Candidatus Brocadia sp. 40'.</title>
        <authorList>
            <person name="Ali M."/>
            <person name="Haroon M.F."/>
            <person name="Narita Y."/>
            <person name="Zhang L."/>
            <person name="Rangel Shaw D."/>
            <person name="Okabe S."/>
            <person name="Saikaly P.E."/>
        </authorList>
    </citation>
    <scope>NUCLEOTIDE SEQUENCE [LARGE SCALE GENOMIC DNA]</scope>
    <source>
        <strain evidence="5 6">40</strain>
    </source>
</reference>
<evidence type="ECO:0000313" key="6">
    <source>
        <dbReference type="Proteomes" id="UP000242219"/>
    </source>
</evidence>
<evidence type="ECO:0000313" key="5">
    <source>
        <dbReference type="EMBL" id="OQD45616.1"/>
    </source>
</evidence>
<dbReference type="NCBIfam" id="TIGR00621">
    <property type="entry name" value="ssb"/>
    <property type="match status" value="1"/>
</dbReference>
<dbReference type="PIRSF" id="PIRSF002070">
    <property type="entry name" value="SSB"/>
    <property type="match status" value="1"/>
</dbReference>
<dbReference type="GO" id="GO:0006260">
    <property type="term" value="P:DNA replication"/>
    <property type="evidence" value="ECO:0007669"/>
    <property type="project" value="InterPro"/>
</dbReference>
<dbReference type="Gene3D" id="2.40.50.140">
    <property type="entry name" value="Nucleic acid-binding proteins"/>
    <property type="match status" value="1"/>
</dbReference>
<comment type="caution">
    <text evidence="5">The sequence shown here is derived from an EMBL/GenBank/DDBJ whole genome shotgun (WGS) entry which is preliminary data.</text>
</comment>
<dbReference type="InterPro" id="IPR011344">
    <property type="entry name" value="ssDNA-bd"/>
</dbReference>
<evidence type="ECO:0000256" key="2">
    <source>
        <dbReference type="HAMAP-Rule" id="MF_00984"/>
    </source>
</evidence>
<sequence length="146" mass="16177">MASLNKVFLMGNLTRDPELRYTPAGLAVASFGIAINRAWTAKTGEQKEEVCYVDINVFGRRAEVVGEYFSKGNPIFIEGRLQLNQWETKDGQKRSTLRVVADNFQFIGGSAKRSVDEAGASAKEAKQPDGIPEDVHLDINNEEIPF</sequence>
<dbReference type="PROSITE" id="PS50935">
    <property type="entry name" value="SSB"/>
    <property type="match status" value="1"/>
</dbReference>
<comment type="caution">
    <text evidence="2">Lacks conserved residue(s) required for the propagation of feature annotation.</text>
</comment>
<dbReference type="GO" id="GO:0003697">
    <property type="term" value="F:single-stranded DNA binding"/>
    <property type="evidence" value="ECO:0007669"/>
    <property type="project" value="UniProtKB-UniRule"/>
</dbReference>
<dbReference type="PANTHER" id="PTHR10302">
    <property type="entry name" value="SINGLE-STRANDED DNA-BINDING PROTEIN"/>
    <property type="match status" value="1"/>
</dbReference>
<name>A0A1V6LZU5_9BACT</name>
<dbReference type="Pfam" id="PF00436">
    <property type="entry name" value="SSB"/>
    <property type="match status" value="1"/>
</dbReference>
<dbReference type="HAMAP" id="MF_00984">
    <property type="entry name" value="SSB"/>
    <property type="match status" value="1"/>
</dbReference>
<evidence type="ECO:0000256" key="4">
    <source>
        <dbReference type="SAM" id="MobiDB-lite"/>
    </source>
</evidence>
<comment type="subunit">
    <text evidence="2">Homotetramer.</text>
</comment>
<keyword evidence="1 2" id="KW-0238">DNA-binding</keyword>